<evidence type="ECO:0000313" key="3">
    <source>
        <dbReference type="EMBL" id="RPB24055.1"/>
    </source>
</evidence>
<dbReference type="STRING" id="1051890.A0A3N4M181"/>
<dbReference type="GO" id="GO:0005634">
    <property type="term" value="C:nucleus"/>
    <property type="evidence" value="ECO:0007669"/>
    <property type="project" value="TreeGrafter"/>
</dbReference>
<dbReference type="Pfam" id="PF10521">
    <property type="entry name" value="Tti2"/>
    <property type="match status" value="1"/>
</dbReference>
<evidence type="ECO:0000256" key="2">
    <source>
        <dbReference type="SAM" id="MobiDB-lite"/>
    </source>
</evidence>
<evidence type="ECO:0000256" key="1">
    <source>
        <dbReference type="ARBA" id="ARBA00034736"/>
    </source>
</evidence>
<keyword evidence="4" id="KW-1185">Reference proteome</keyword>
<dbReference type="GO" id="GO:0005829">
    <property type="term" value="C:cytosol"/>
    <property type="evidence" value="ECO:0007669"/>
    <property type="project" value="TreeGrafter"/>
</dbReference>
<protein>
    <recommendedName>
        <fullName evidence="5">Pre-rRNA-processing protein RIX1</fullName>
    </recommendedName>
</protein>
<name>A0A3N4M181_9PEZI</name>
<evidence type="ECO:0000313" key="4">
    <source>
        <dbReference type="Proteomes" id="UP000267821"/>
    </source>
</evidence>
<feature type="region of interest" description="Disordered" evidence="2">
    <location>
        <begin position="570"/>
        <end position="599"/>
    </location>
</feature>
<dbReference type="AlphaFoldDB" id="A0A3N4M181"/>
<proteinExistence type="inferred from homology"/>
<dbReference type="OrthoDB" id="6417021at2759"/>
<dbReference type="InterPro" id="IPR018870">
    <property type="entry name" value="Tti2"/>
</dbReference>
<gene>
    <name evidence="3" type="ORF">L211DRAFT_868192</name>
</gene>
<dbReference type="EMBL" id="ML121543">
    <property type="protein sequence ID" value="RPB24055.1"/>
    <property type="molecule type" value="Genomic_DNA"/>
</dbReference>
<accession>A0A3N4M181</accession>
<comment type="similarity">
    <text evidence="1">Belongs to the TTI2 family.</text>
</comment>
<dbReference type="Proteomes" id="UP000267821">
    <property type="component" value="Unassembled WGS sequence"/>
</dbReference>
<sequence>MVRGNGRWLDRNHADGLIVFLAAVGRPKGVLFRPREVKEMEEEDEGDEKRKAKTMDVTKEHLISLYHQLTIKLLTLVGSLLPTCPTLQSVSTLIATFTDPLDPWTTPMSHKLSQLLLPHILNPKQNTPSNSMERILTDTVRPLFAPYTKQTTRTHHLAPSLTRTAMAPSFTRKAPDPKLHISDTPIPWIDDRPETTTLLNFVLSTASNSSAAELIPLILPPLLTLLDYPAHIHTTKPTALRLLGKFAKTLPRDYLLPPPRGRGLGEVIWDAVLPYLHWLPPLTPQEASVRILKEAFLALVGVVEGMYPTFSSHEHQRQRESGRERQKKLDRIMREGIKNAVAYCPENVAVMGVVLFALEPDQEDVSELGVIRAMGIGTVKHLDFLVPWLCGILSNPFSVLQVGVLVSGAVRVLRAILVQGGVWVRIRYPGEDKDELGGLGVGREGLQWELLGGCIDAWRALNDRIDSLDLSTSNSSARKIIDVTEEQGWKRSEIGRVMNELVGLVGVLEGIYVYTDPKSGEEVGKAEWEGVVKGLLEVEEEGEVGGWCEGGEDESRRRKRRETRRLLGAQVDDEFGKSGDGDRDISAVSKRPLRELFGR</sequence>
<evidence type="ECO:0008006" key="5">
    <source>
        <dbReference type="Google" id="ProtNLM"/>
    </source>
</evidence>
<feature type="compositionally biased region" description="Basic and acidic residues" evidence="2">
    <location>
        <begin position="574"/>
        <end position="585"/>
    </location>
</feature>
<dbReference type="PANTHER" id="PTHR32226:SF2">
    <property type="entry name" value="TELO2-INTERACTING PROTEIN 2"/>
    <property type="match status" value="1"/>
</dbReference>
<dbReference type="PANTHER" id="PTHR32226">
    <property type="entry name" value="TELO2-INTERACTING PROTEIN 2"/>
    <property type="match status" value="1"/>
</dbReference>
<dbReference type="InParanoid" id="A0A3N4M181"/>
<organism evidence="3 4">
    <name type="scientific">Terfezia boudieri ATCC MYA-4762</name>
    <dbReference type="NCBI Taxonomy" id="1051890"/>
    <lineage>
        <taxon>Eukaryota</taxon>
        <taxon>Fungi</taxon>
        <taxon>Dikarya</taxon>
        <taxon>Ascomycota</taxon>
        <taxon>Pezizomycotina</taxon>
        <taxon>Pezizomycetes</taxon>
        <taxon>Pezizales</taxon>
        <taxon>Pezizaceae</taxon>
        <taxon>Terfezia</taxon>
    </lineage>
</organism>
<reference evidence="3 4" key="1">
    <citation type="journal article" date="2018" name="Nat. Ecol. Evol.">
        <title>Pezizomycetes genomes reveal the molecular basis of ectomycorrhizal truffle lifestyle.</title>
        <authorList>
            <person name="Murat C."/>
            <person name="Payen T."/>
            <person name="Noel B."/>
            <person name="Kuo A."/>
            <person name="Morin E."/>
            <person name="Chen J."/>
            <person name="Kohler A."/>
            <person name="Krizsan K."/>
            <person name="Balestrini R."/>
            <person name="Da Silva C."/>
            <person name="Montanini B."/>
            <person name="Hainaut M."/>
            <person name="Levati E."/>
            <person name="Barry K.W."/>
            <person name="Belfiori B."/>
            <person name="Cichocki N."/>
            <person name="Clum A."/>
            <person name="Dockter R.B."/>
            <person name="Fauchery L."/>
            <person name="Guy J."/>
            <person name="Iotti M."/>
            <person name="Le Tacon F."/>
            <person name="Lindquist E.A."/>
            <person name="Lipzen A."/>
            <person name="Malagnac F."/>
            <person name="Mello A."/>
            <person name="Molinier V."/>
            <person name="Miyauchi S."/>
            <person name="Poulain J."/>
            <person name="Riccioni C."/>
            <person name="Rubini A."/>
            <person name="Sitrit Y."/>
            <person name="Splivallo R."/>
            <person name="Traeger S."/>
            <person name="Wang M."/>
            <person name="Zifcakova L."/>
            <person name="Wipf D."/>
            <person name="Zambonelli A."/>
            <person name="Paolocci F."/>
            <person name="Nowrousian M."/>
            <person name="Ottonello S."/>
            <person name="Baldrian P."/>
            <person name="Spatafora J.W."/>
            <person name="Henrissat B."/>
            <person name="Nagy L.G."/>
            <person name="Aury J.M."/>
            <person name="Wincker P."/>
            <person name="Grigoriev I.V."/>
            <person name="Bonfante P."/>
            <person name="Martin F.M."/>
        </authorList>
    </citation>
    <scope>NUCLEOTIDE SEQUENCE [LARGE SCALE GENOMIC DNA]</scope>
    <source>
        <strain evidence="3 4">ATCC MYA-4762</strain>
    </source>
</reference>
<dbReference type="GO" id="GO:0110078">
    <property type="term" value="C:TTT Hsp90 cochaperone complex"/>
    <property type="evidence" value="ECO:0007669"/>
    <property type="project" value="InterPro"/>
</dbReference>